<dbReference type="InterPro" id="IPR023562">
    <property type="entry name" value="ClpP/TepA"/>
</dbReference>
<evidence type="ECO:0000313" key="3">
    <source>
        <dbReference type="Proteomes" id="UP001171945"/>
    </source>
</evidence>
<evidence type="ECO:0000313" key="2">
    <source>
        <dbReference type="EMBL" id="MDM8562386.1"/>
    </source>
</evidence>
<keyword evidence="3" id="KW-1185">Reference proteome</keyword>
<dbReference type="EMBL" id="JAUCGM010000134">
    <property type="protein sequence ID" value="MDM8562386.1"/>
    <property type="molecule type" value="Genomic_DNA"/>
</dbReference>
<organism evidence="2 3">
    <name type="scientific">Candidatus Marithioploca araucensis</name>
    <dbReference type="NCBI Taxonomy" id="70273"/>
    <lineage>
        <taxon>Bacteria</taxon>
        <taxon>Pseudomonadati</taxon>
        <taxon>Pseudomonadota</taxon>
        <taxon>Gammaproteobacteria</taxon>
        <taxon>Thiotrichales</taxon>
        <taxon>Thiotrichaceae</taxon>
        <taxon>Candidatus Marithioploca</taxon>
    </lineage>
</organism>
<dbReference type="Proteomes" id="UP001171945">
    <property type="component" value="Unassembled WGS sequence"/>
</dbReference>
<dbReference type="GO" id="GO:0006508">
    <property type="term" value="P:proteolysis"/>
    <property type="evidence" value="ECO:0007669"/>
    <property type="project" value="UniProtKB-KW"/>
</dbReference>
<evidence type="ECO:0000256" key="1">
    <source>
        <dbReference type="SAM" id="Coils"/>
    </source>
</evidence>
<proteinExistence type="predicted"/>
<keyword evidence="2" id="KW-0645">Protease</keyword>
<comment type="caution">
    <text evidence="2">The sequence shown here is derived from an EMBL/GenBank/DDBJ whole genome shotgun (WGS) entry which is preliminary data.</text>
</comment>
<keyword evidence="1" id="KW-0175">Coiled coil</keyword>
<dbReference type="SUPFAM" id="SSF52096">
    <property type="entry name" value="ClpP/crotonase"/>
    <property type="match status" value="1"/>
</dbReference>
<feature type="coiled-coil region" evidence="1">
    <location>
        <begin position="20"/>
        <end position="138"/>
    </location>
</feature>
<dbReference type="GO" id="GO:0008233">
    <property type="term" value="F:peptidase activity"/>
    <property type="evidence" value="ECO:0007669"/>
    <property type="project" value="UniProtKB-KW"/>
</dbReference>
<dbReference type="InterPro" id="IPR029045">
    <property type="entry name" value="ClpP/crotonase-like_dom_sf"/>
</dbReference>
<keyword evidence="2" id="KW-0378">Hydrolase</keyword>
<reference evidence="2" key="1">
    <citation type="submission" date="2023-06" db="EMBL/GenBank/DDBJ databases">
        <title>Uncultivated large filamentous bacteria from sulfidic sediments reveal new species and different genomic features in energy metabolism and defense.</title>
        <authorList>
            <person name="Fonseca A."/>
        </authorList>
    </citation>
    <scope>NUCLEOTIDE SEQUENCE</scope>
    <source>
        <strain evidence="2">HSG4</strain>
    </source>
</reference>
<dbReference type="Gene3D" id="3.90.226.10">
    <property type="entry name" value="2-enoyl-CoA Hydratase, Chain A, domain 1"/>
    <property type="match status" value="1"/>
</dbReference>
<gene>
    <name evidence="2" type="ORF">QUF54_03435</name>
</gene>
<protein>
    <submittedName>
        <fullName evidence="2">ATP-dependent Clp protease proteolytic subunit</fullName>
    </submittedName>
</protein>
<accession>A0ABT7VRU0</accession>
<dbReference type="Pfam" id="PF00574">
    <property type="entry name" value="CLP_protease"/>
    <property type="match status" value="1"/>
</dbReference>
<sequence>MLQRLKLQNSVLSTQNFIQTEKYQKELLALQQEKEKLLLQNDLQFEKNRQQLAQIQAEKEKLLLENELQFARQTQFLADLNTLKTRLELESEIYEQEKKKVLAKLEVEQEKLAIQNAIQEEKNKHEELKIQLETAKLNFEMVKLDFERSKRGIESEELMEKIAERDQKEIWESQVNRPKKYLKEPFVNGYLIMSDRKIELDEVILQGTATYVNERIQYYNNKSAEYPIFLVIDVCYGGSIMEGSKILEAMQTSRAPIYVVVKSLAASMAAVITTLAERSYAYPNAILVHHQIWSFAFGNQREMEEELDMIKEWTQRIMQPVADKMGITIEKFVKKMYENNSVGDWYEFANAAVKLKWVNTIIKDIRDTSFTKQPLNMNEEMGEEMVLLSTKRKTRLEEKLDVQGRRYVELPRLSQLDAYYLYNPDNYYR</sequence>
<name>A0ABT7VRU0_9GAMM</name>